<evidence type="ECO:0000313" key="1">
    <source>
        <dbReference type="EMBL" id="MEO3693292.1"/>
    </source>
</evidence>
<name>A0ABV0G6D7_9BURK</name>
<dbReference type="Proteomes" id="UP001495147">
    <property type="component" value="Unassembled WGS sequence"/>
</dbReference>
<evidence type="ECO:0000313" key="2">
    <source>
        <dbReference type="Proteomes" id="UP001495147"/>
    </source>
</evidence>
<accession>A0ABV0G6D7</accession>
<organism evidence="1 2">
    <name type="scientific">Roseateles paludis</name>
    <dbReference type="NCBI Taxonomy" id="3145238"/>
    <lineage>
        <taxon>Bacteria</taxon>
        <taxon>Pseudomonadati</taxon>
        <taxon>Pseudomonadota</taxon>
        <taxon>Betaproteobacteria</taxon>
        <taxon>Burkholderiales</taxon>
        <taxon>Sphaerotilaceae</taxon>
        <taxon>Roseateles</taxon>
    </lineage>
</organism>
<proteinExistence type="predicted"/>
<dbReference type="InterPro" id="IPR014985">
    <property type="entry name" value="WbqC"/>
</dbReference>
<keyword evidence="2" id="KW-1185">Reference proteome</keyword>
<protein>
    <submittedName>
        <fullName evidence="1">WbqC family protein</fullName>
    </submittedName>
</protein>
<dbReference type="Pfam" id="PF08889">
    <property type="entry name" value="WbqC"/>
    <property type="match status" value="1"/>
</dbReference>
<sequence length="232" mass="26353">MRLAIMQPYFLPYIGYWQLMAAVDAFVVYDRIKYTKKGWINRNRMLLNGSDAMFSLQLTQGSDALMVCERELAPAFDRRKLLAQLEGAYRKAPQFEALLPWLQSIVLHPAANLFDYLWQSIVKVRDCLGLTTQLVVSSTVAHDESLKAQDKVLALCEALGASTYINAIGGHELYDREAFAARGIELKFHKALPFEYPQFGNAFVPWLSILDVLMFNPPEAVAEAVRTRFELL</sequence>
<gene>
    <name evidence="1" type="ORF">ABDJ85_17615</name>
</gene>
<reference evidence="1 2" key="1">
    <citation type="submission" date="2024-05" db="EMBL/GenBank/DDBJ databases">
        <title>Roseateles sp. DJS-2-20 16S ribosomal RNA gene Genome sequencing and assembly.</title>
        <authorList>
            <person name="Woo H."/>
        </authorList>
    </citation>
    <scope>NUCLEOTIDE SEQUENCE [LARGE SCALE GENOMIC DNA]</scope>
    <source>
        <strain evidence="1 2">DJS-2-20</strain>
    </source>
</reference>
<comment type="caution">
    <text evidence="1">The sequence shown here is derived from an EMBL/GenBank/DDBJ whole genome shotgun (WGS) entry which is preliminary data.</text>
</comment>
<dbReference type="EMBL" id="JBDPZD010000006">
    <property type="protein sequence ID" value="MEO3693292.1"/>
    <property type="molecule type" value="Genomic_DNA"/>
</dbReference>
<dbReference type="RefSeq" id="WP_347706103.1">
    <property type="nucleotide sequence ID" value="NZ_JBDPZD010000006.1"/>
</dbReference>